<dbReference type="Proteomes" id="UP001303532">
    <property type="component" value="Chromosome"/>
</dbReference>
<evidence type="ECO:0000313" key="2">
    <source>
        <dbReference type="EMBL" id="WOV84755.1"/>
    </source>
</evidence>
<dbReference type="EMBL" id="CP116341">
    <property type="protein sequence ID" value="WOV84755.1"/>
    <property type="molecule type" value="Genomic_DNA"/>
</dbReference>
<organism evidence="2 3">
    <name type="scientific">Sporosarcina jeotgali</name>
    <dbReference type="NCBI Taxonomy" id="3020056"/>
    <lineage>
        <taxon>Bacteria</taxon>
        <taxon>Bacillati</taxon>
        <taxon>Bacillota</taxon>
        <taxon>Bacilli</taxon>
        <taxon>Bacillales</taxon>
        <taxon>Caryophanaceae</taxon>
        <taxon>Sporosarcina</taxon>
    </lineage>
</organism>
<feature type="signal peptide" evidence="1">
    <location>
        <begin position="1"/>
        <end position="28"/>
    </location>
</feature>
<protein>
    <recommendedName>
        <fullName evidence="4">Cyclic lactone autoinducer peptide</fullName>
    </recommendedName>
</protein>
<name>A0ABZ0KXR8_9BACL</name>
<accession>A0ABZ0KXR8</accession>
<evidence type="ECO:0000313" key="3">
    <source>
        <dbReference type="Proteomes" id="UP001303532"/>
    </source>
</evidence>
<evidence type="ECO:0000256" key="1">
    <source>
        <dbReference type="SAM" id="SignalP"/>
    </source>
</evidence>
<dbReference type="RefSeq" id="WP_323692400.1">
    <property type="nucleotide sequence ID" value="NZ_CP116341.1"/>
</dbReference>
<proteinExistence type="predicted"/>
<evidence type="ECO:0008006" key="4">
    <source>
        <dbReference type="Google" id="ProtNLM"/>
    </source>
</evidence>
<keyword evidence="1" id="KW-0732">Signal</keyword>
<keyword evidence="3" id="KW-1185">Reference proteome</keyword>
<reference evidence="2 3" key="1">
    <citation type="submission" date="2023-01" db="EMBL/GenBank/DDBJ databases">
        <title>Sporosarcina sp. nov., isolated from Korean tranditional fermented seafood 'Jeotgal'.</title>
        <authorList>
            <person name="Yang A.-I."/>
        </authorList>
    </citation>
    <scope>NUCLEOTIDE SEQUENCE [LARGE SCALE GENOMIC DNA]</scope>
    <source>
        <strain evidence="2 3">B2O-1</strain>
    </source>
</reference>
<gene>
    <name evidence="2" type="ORF">PGH26_02175</name>
</gene>
<feature type="chain" id="PRO_5047235379" description="Cyclic lactone autoinducer peptide" evidence="1">
    <location>
        <begin position="29"/>
        <end position="44"/>
    </location>
</feature>
<sequence>MKTFKKFIVTNVLMCAVVCTALIVTAQAANNPWPHEPKTPTDMQ</sequence>